<reference evidence="1" key="1">
    <citation type="submission" date="2021-01" db="EMBL/GenBank/DDBJ databases">
        <title>Intestinitalea alba gen. nov., sp. nov., a novel genus of the family Enterobacteriaceae, isolated from the gut of the plastic-eating mealworm Tenebrio molitor L.</title>
        <authorList>
            <person name="Yang Y."/>
        </authorList>
    </citation>
    <scope>NUCLEOTIDE SEQUENCE</scope>
    <source>
        <strain evidence="1">BIT-L3</strain>
    </source>
</reference>
<dbReference type="RefSeq" id="WP_238712961.1">
    <property type="nucleotide sequence ID" value="NZ_JAEPBH010000009.1"/>
</dbReference>
<keyword evidence="2" id="KW-1185">Reference proteome</keyword>
<comment type="caution">
    <text evidence="1">The sequence shown here is derived from an EMBL/GenBank/DDBJ whole genome shotgun (WGS) entry which is preliminary data.</text>
</comment>
<dbReference type="AlphaFoldDB" id="A0A8K0V5X7"/>
<dbReference type="Pfam" id="PF06755">
    <property type="entry name" value="CbtA_toxin"/>
    <property type="match status" value="1"/>
</dbReference>
<name>A0A8K0V5X7_9ENTR</name>
<evidence type="ECO:0000313" key="1">
    <source>
        <dbReference type="EMBL" id="MBK4714730.1"/>
    </source>
</evidence>
<organism evidence="1 2">
    <name type="scientific">Tenebrionibacter intestinalis</name>
    <dbReference type="NCBI Taxonomy" id="2799638"/>
    <lineage>
        <taxon>Bacteria</taxon>
        <taxon>Pseudomonadati</taxon>
        <taxon>Pseudomonadota</taxon>
        <taxon>Gammaproteobacteria</taxon>
        <taxon>Enterobacterales</taxon>
        <taxon>Enterobacteriaceae</taxon>
        <taxon>Tenebrionibacter/Tenebrionicola group</taxon>
        <taxon>Tenebrionibacter</taxon>
    </lineage>
</organism>
<dbReference type="EMBL" id="JAEPBH010000009">
    <property type="protein sequence ID" value="MBK4714730.1"/>
    <property type="molecule type" value="Genomic_DNA"/>
</dbReference>
<proteinExistence type="predicted"/>
<gene>
    <name evidence="1" type="ORF">JJB97_05170</name>
</gene>
<protein>
    <submittedName>
        <fullName evidence="1">Toxin</fullName>
    </submittedName>
</protein>
<dbReference type="InterPro" id="IPR009610">
    <property type="entry name" value="CbtA_toxin"/>
</dbReference>
<dbReference type="Proteomes" id="UP000659047">
    <property type="component" value="Unassembled WGS sequence"/>
</dbReference>
<sequence>MHMQPANTGQAALPCPTPVTVWQTLLEYLLTRHYGLALGDTPFSDDAVIRAHIDGGITLADAVNFMVEKYELVRTDRHGFDQQAQSPFLTALDTLRARQATGLMASPTAGLLSREAR</sequence>
<evidence type="ECO:0000313" key="2">
    <source>
        <dbReference type="Proteomes" id="UP000659047"/>
    </source>
</evidence>
<accession>A0A8K0V5X7</accession>